<reference evidence="2 3" key="1">
    <citation type="journal article" date="2011" name="Mol. Biol. Evol.">
        <title>Comparative genomic analysis of fruiting body formation in Myxococcales.</title>
        <authorList>
            <person name="Huntley S."/>
            <person name="Hamann N."/>
            <person name="Wegener-Feldbrugge S."/>
            <person name="Treuner-Lange A."/>
            <person name="Kube M."/>
            <person name="Reinhardt R."/>
            <person name="Klages S."/>
            <person name="Muller R."/>
            <person name="Ronning C.M."/>
            <person name="Nierman W.C."/>
            <person name="Sogaard-Andersen L."/>
        </authorList>
    </citation>
    <scope>NUCLEOTIDE SEQUENCE [LARGE SCALE GENOMIC DNA]</scope>
    <source>
        <strain evidence="2 3">DW4/3-1</strain>
    </source>
</reference>
<protein>
    <submittedName>
        <fullName evidence="2">Uncharacterized protein</fullName>
    </submittedName>
</protein>
<dbReference type="Proteomes" id="UP000001351">
    <property type="component" value="Chromosome"/>
</dbReference>
<dbReference type="STRING" id="378806.STAUR_7703"/>
<name>E3FK89_STIAD</name>
<proteinExistence type="predicted"/>
<dbReference type="EMBL" id="CP002271">
    <property type="protein sequence ID" value="ADO75458.1"/>
    <property type="molecule type" value="Genomic_DNA"/>
</dbReference>
<dbReference type="KEGG" id="sur:STAUR_7703"/>
<organism evidence="2 3">
    <name type="scientific">Stigmatella aurantiaca (strain DW4/3-1)</name>
    <dbReference type="NCBI Taxonomy" id="378806"/>
    <lineage>
        <taxon>Bacteria</taxon>
        <taxon>Pseudomonadati</taxon>
        <taxon>Myxococcota</taxon>
        <taxon>Myxococcia</taxon>
        <taxon>Myxococcales</taxon>
        <taxon>Cystobacterineae</taxon>
        <taxon>Archangiaceae</taxon>
        <taxon>Stigmatella</taxon>
    </lineage>
</organism>
<dbReference type="AlphaFoldDB" id="E3FK89"/>
<keyword evidence="1" id="KW-1133">Transmembrane helix</keyword>
<dbReference type="HOGENOM" id="CLU_2358362_0_0_7"/>
<keyword evidence="1" id="KW-0472">Membrane</keyword>
<keyword evidence="1" id="KW-0812">Transmembrane</keyword>
<feature type="transmembrane region" description="Helical" evidence="1">
    <location>
        <begin position="46"/>
        <end position="72"/>
    </location>
</feature>
<accession>E3FK89</accession>
<evidence type="ECO:0000313" key="2">
    <source>
        <dbReference type="EMBL" id="ADO75458.1"/>
    </source>
</evidence>
<gene>
    <name evidence="2" type="ordered locus">STAUR_7703</name>
</gene>
<evidence type="ECO:0000256" key="1">
    <source>
        <dbReference type="SAM" id="Phobius"/>
    </source>
</evidence>
<evidence type="ECO:0000313" key="3">
    <source>
        <dbReference type="Proteomes" id="UP000001351"/>
    </source>
</evidence>
<keyword evidence="3" id="KW-1185">Reference proteome</keyword>
<sequence length="96" mass="9890">MPARSGGMTPGCAMPFNGADGRVTRHFCRIGGAPLYPVPQESSQEAYMWISGLGVSCVVVLLLLLPGCASLAPPPSQGMNLSYTPRVDAEPAVTGG</sequence>